<dbReference type="RefSeq" id="WP_114545316.1">
    <property type="nucleotide sequence ID" value="NZ_CALJMG010000040.1"/>
</dbReference>
<evidence type="ECO:0000313" key="7">
    <source>
        <dbReference type="EMBL" id="RDB70765.1"/>
    </source>
</evidence>
<evidence type="ECO:0000256" key="4">
    <source>
        <dbReference type="ARBA" id="ARBA00022989"/>
    </source>
</evidence>
<dbReference type="EMBL" id="PPTT01000004">
    <property type="protein sequence ID" value="RDB70765.1"/>
    <property type="molecule type" value="Genomic_DNA"/>
</dbReference>
<name>A0A3N0IVT7_9ACTN</name>
<evidence type="ECO:0000256" key="1">
    <source>
        <dbReference type="ARBA" id="ARBA00004141"/>
    </source>
</evidence>
<evidence type="ECO:0000256" key="3">
    <source>
        <dbReference type="ARBA" id="ARBA00022692"/>
    </source>
</evidence>
<keyword evidence="3 6" id="KW-0812">Transmembrane</keyword>
<dbReference type="InterPro" id="IPR005226">
    <property type="entry name" value="UPF0014_fam"/>
</dbReference>
<evidence type="ECO:0000256" key="5">
    <source>
        <dbReference type="ARBA" id="ARBA00023136"/>
    </source>
</evidence>
<feature type="transmembrane region" description="Helical" evidence="6">
    <location>
        <begin position="6"/>
        <end position="26"/>
    </location>
</feature>
<keyword evidence="4 6" id="KW-1133">Transmembrane helix</keyword>
<reference evidence="10" key="2">
    <citation type="submission" date="2018-05" db="EMBL/GenBank/DDBJ databases">
        <title>Genome Sequencing of selected type strains of the family Eggerthellaceae.</title>
        <authorList>
            <person name="Danylec N."/>
            <person name="Stoll D.A."/>
            <person name="Doetsch A."/>
            <person name="Huch M."/>
        </authorList>
    </citation>
    <scope>NUCLEOTIDE SEQUENCE [LARGE SCALE GENOMIC DNA]</scope>
    <source>
        <strain evidence="10">DSM 16107</strain>
    </source>
</reference>
<keyword evidence="5 6" id="KW-0472">Membrane</keyword>
<dbReference type="EMBL" id="QICC01000049">
    <property type="protein sequence ID" value="RNM41114.1"/>
    <property type="molecule type" value="Genomic_DNA"/>
</dbReference>
<feature type="transmembrane region" description="Helical" evidence="6">
    <location>
        <begin position="191"/>
        <end position="213"/>
    </location>
</feature>
<dbReference type="AlphaFoldDB" id="A0A3N0IVT7"/>
<evidence type="ECO:0000256" key="2">
    <source>
        <dbReference type="ARBA" id="ARBA00005268"/>
    </source>
</evidence>
<feature type="transmembrane region" description="Helical" evidence="6">
    <location>
        <begin position="95"/>
        <end position="118"/>
    </location>
</feature>
<accession>A0A3N0IVT7</accession>
<dbReference type="GO" id="GO:0005886">
    <property type="term" value="C:plasma membrane"/>
    <property type="evidence" value="ECO:0007669"/>
    <property type="project" value="TreeGrafter"/>
</dbReference>
<sequence>MSGGVVDIGFVELVAASAFMLVAGIVSWKLALGQTKRIVVSGVRTFVQLLAMGFVLLYLFQYQTWWIVLIVLGLMVLAATHIATSRVKSSVRGLWPAVFVSLFASSMIVAFTVVEGVIHADPWYNARELIPIAGMIIGNAMAATAVAIDRLFADMDSRSSEMFTLVALGATPREAAFPSLKAAIGAGMTPVLANMSAAGIVTIPGMMSGQILAGADPLLAAKYQIVVMLMLSAANTIAIVLACFLTYRRRFAPDGYYLDEGIRPDNQL</sequence>
<gene>
    <name evidence="7" type="ORF">C1876_03385</name>
    <name evidence="8" type="ORF">DMP09_11290</name>
</gene>
<organism evidence="8 10">
    <name type="scientific">Eggerthella sinensis</name>
    <dbReference type="NCBI Taxonomy" id="242230"/>
    <lineage>
        <taxon>Bacteria</taxon>
        <taxon>Bacillati</taxon>
        <taxon>Actinomycetota</taxon>
        <taxon>Coriobacteriia</taxon>
        <taxon>Eggerthellales</taxon>
        <taxon>Eggerthellaceae</taxon>
        <taxon>Eggerthella</taxon>
    </lineage>
</organism>
<comment type="subcellular location">
    <subcellularLocation>
        <location evidence="1">Membrane</location>
        <topology evidence="1">Multi-pass membrane protein</topology>
    </subcellularLocation>
</comment>
<feature type="transmembrane region" description="Helical" evidence="6">
    <location>
        <begin position="38"/>
        <end position="59"/>
    </location>
</feature>
<reference evidence="7 9" key="1">
    <citation type="journal article" date="2018" name="Elife">
        <title>Discovery and characterization of a prevalent human gut bacterial enzyme sufficient for the inactivation of a family of plant toxins.</title>
        <authorList>
            <person name="Koppel N."/>
            <person name="Bisanz J.E."/>
            <person name="Pandelia M.E."/>
            <person name="Turnbaugh P.J."/>
            <person name="Balskus E.P."/>
        </authorList>
    </citation>
    <scope>NUCLEOTIDE SEQUENCE [LARGE SCALE GENOMIC DNA]</scope>
    <source>
        <strain evidence="7 9">DSM 16107</strain>
    </source>
</reference>
<feature type="transmembrane region" description="Helical" evidence="6">
    <location>
        <begin position="130"/>
        <end position="152"/>
    </location>
</feature>
<comment type="caution">
    <text evidence="8">The sequence shown here is derived from an EMBL/GenBank/DDBJ whole genome shotgun (WGS) entry which is preliminary data.</text>
</comment>
<dbReference type="PANTHER" id="PTHR30028:SF0">
    <property type="entry name" value="PROTEIN ALUMINUM SENSITIVE 3"/>
    <property type="match status" value="1"/>
</dbReference>
<dbReference type="Pfam" id="PF03649">
    <property type="entry name" value="UPF0014"/>
    <property type="match status" value="1"/>
</dbReference>
<protein>
    <submittedName>
        <fullName evidence="8">Iron export ABC transporter permease subunit FetB</fullName>
    </submittedName>
</protein>
<proteinExistence type="inferred from homology"/>
<evidence type="ECO:0000256" key="6">
    <source>
        <dbReference type="SAM" id="Phobius"/>
    </source>
</evidence>
<comment type="similarity">
    <text evidence="2">Belongs to the UPF0014 family.</text>
</comment>
<dbReference type="Proteomes" id="UP000270112">
    <property type="component" value="Unassembled WGS sequence"/>
</dbReference>
<keyword evidence="9" id="KW-1185">Reference proteome</keyword>
<feature type="transmembrane region" description="Helical" evidence="6">
    <location>
        <begin position="65"/>
        <end position="83"/>
    </location>
</feature>
<evidence type="ECO:0000313" key="9">
    <source>
        <dbReference type="Proteomes" id="UP000253817"/>
    </source>
</evidence>
<evidence type="ECO:0000313" key="10">
    <source>
        <dbReference type="Proteomes" id="UP000270112"/>
    </source>
</evidence>
<evidence type="ECO:0000313" key="8">
    <source>
        <dbReference type="EMBL" id="RNM41114.1"/>
    </source>
</evidence>
<dbReference type="OrthoDB" id="3212530at2"/>
<dbReference type="Proteomes" id="UP000253817">
    <property type="component" value="Unassembled WGS sequence"/>
</dbReference>
<feature type="transmembrane region" description="Helical" evidence="6">
    <location>
        <begin position="225"/>
        <end position="247"/>
    </location>
</feature>
<dbReference type="PANTHER" id="PTHR30028">
    <property type="entry name" value="UPF0014 INNER MEMBRANE PROTEIN YBBM-RELATED"/>
    <property type="match status" value="1"/>
</dbReference>
<reference evidence="8" key="3">
    <citation type="journal article" date="2019" name="Microbiol. Resour. Announc.">
        <title>Draft Genome Sequences of Type Strains of Gordonibacter faecihominis, Paraeggerthella hongkongensis, Parvibacter caecicola,Slackia equolifaciens, Slackia faecicanis, and Slackia isoflavoniconvertens.</title>
        <authorList>
            <person name="Danylec N."/>
            <person name="Stoll D.A."/>
            <person name="Dotsch A."/>
            <person name="Huch M."/>
        </authorList>
    </citation>
    <scope>NUCLEOTIDE SEQUENCE</scope>
    <source>
        <strain evidence="8">DSM 16107</strain>
    </source>
</reference>